<evidence type="ECO:0000256" key="7">
    <source>
        <dbReference type="ARBA" id="ARBA00022967"/>
    </source>
</evidence>
<dbReference type="SUPFAM" id="SSF52540">
    <property type="entry name" value="P-loop containing nucleoside triphosphate hydrolases"/>
    <property type="match status" value="1"/>
</dbReference>
<reference evidence="10 11" key="1">
    <citation type="submission" date="2020-04" db="EMBL/GenBank/DDBJ databases">
        <authorList>
            <person name="Zhang R."/>
            <person name="Schippers A."/>
        </authorList>
    </citation>
    <scope>NUCLEOTIDE SEQUENCE [LARGE SCALE GENOMIC DNA]</scope>
    <source>
        <strain evidence="10 11">DSM 109850</strain>
    </source>
</reference>
<evidence type="ECO:0000256" key="3">
    <source>
        <dbReference type="ARBA" id="ARBA00022448"/>
    </source>
</evidence>
<evidence type="ECO:0000256" key="4">
    <source>
        <dbReference type="ARBA" id="ARBA00022475"/>
    </source>
</evidence>
<evidence type="ECO:0000256" key="8">
    <source>
        <dbReference type="ARBA" id="ARBA00023136"/>
    </source>
</evidence>
<keyword evidence="7" id="KW-1278">Translocase</keyword>
<dbReference type="InterPro" id="IPR050763">
    <property type="entry name" value="ABC_transporter_ATP-binding"/>
</dbReference>
<dbReference type="AlphaFoldDB" id="A0A7Y0L3U6"/>
<keyword evidence="5" id="KW-0547">Nucleotide-binding</keyword>
<evidence type="ECO:0000313" key="10">
    <source>
        <dbReference type="EMBL" id="NMP22797.1"/>
    </source>
</evidence>
<sequence>MQENALRLENVTKRYGTMTAVDNLTLTVPSGIVFGLLGPNGAGKTTTLEIVEGLRRPDVGHVWWGDVDVAQRPERARSRFGVQLQTSAFFELLTVRETLELFHSFYRRRLPVPELISRLDLEEKQNARVDGLSGGQRQRLALAVALINDPEVVFLDEPSAGLDPQARRKLWEVILGLKAEGRTVVLTTHYMEEAEFLVDRLAIIDRGRVLDEGTPRELIQRHMPAAVVEVSRSVGVNSTVDLPAVRRMEERDEVTMLVSDRLEDTLVGLVNWAQREGRTITGLTTRNATLEDVFLELTGRS</sequence>
<dbReference type="InterPro" id="IPR027417">
    <property type="entry name" value="P-loop_NTPase"/>
</dbReference>
<dbReference type="PANTHER" id="PTHR42711">
    <property type="entry name" value="ABC TRANSPORTER ATP-BINDING PROTEIN"/>
    <property type="match status" value="1"/>
</dbReference>
<evidence type="ECO:0000256" key="1">
    <source>
        <dbReference type="ARBA" id="ARBA00004236"/>
    </source>
</evidence>
<keyword evidence="4" id="KW-1003">Cell membrane</keyword>
<dbReference type="GO" id="GO:0016887">
    <property type="term" value="F:ATP hydrolysis activity"/>
    <property type="evidence" value="ECO:0007669"/>
    <property type="project" value="InterPro"/>
</dbReference>
<comment type="similarity">
    <text evidence="2">Belongs to the ABC transporter superfamily.</text>
</comment>
<comment type="subcellular location">
    <subcellularLocation>
        <location evidence="1">Cell membrane</location>
    </subcellularLocation>
</comment>
<protein>
    <submittedName>
        <fullName evidence="10">ABC transporter ATP-binding protein</fullName>
    </submittedName>
</protein>
<dbReference type="InterPro" id="IPR017871">
    <property type="entry name" value="ABC_transporter-like_CS"/>
</dbReference>
<gene>
    <name evidence="10" type="ORF">HIJ39_10590</name>
</gene>
<dbReference type="PANTHER" id="PTHR42711:SF5">
    <property type="entry name" value="ABC TRANSPORTER ATP-BINDING PROTEIN NATA"/>
    <property type="match status" value="1"/>
</dbReference>
<dbReference type="EMBL" id="JABBVZ010000031">
    <property type="protein sequence ID" value="NMP22797.1"/>
    <property type="molecule type" value="Genomic_DNA"/>
</dbReference>
<dbReference type="RefSeq" id="WP_169099455.1">
    <property type="nucleotide sequence ID" value="NZ_JABBVZ010000031.1"/>
</dbReference>
<evidence type="ECO:0000256" key="6">
    <source>
        <dbReference type="ARBA" id="ARBA00022840"/>
    </source>
</evidence>
<keyword evidence="11" id="KW-1185">Reference proteome</keyword>
<dbReference type="InterPro" id="IPR003439">
    <property type="entry name" value="ABC_transporter-like_ATP-bd"/>
</dbReference>
<dbReference type="Gene3D" id="3.40.50.300">
    <property type="entry name" value="P-loop containing nucleotide triphosphate hydrolases"/>
    <property type="match status" value="1"/>
</dbReference>
<dbReference type="CDD" id="cd03230">
    <property type="entry name" value="ABC_DR_subfamily_A"/>
    <property type="match status" value="1"/>
</dbReference>
<dbReference type="Proteomes" id="UP000533476">
    <property type="component" value="Unassembled WGS sequence"/>
</dbReference>
<evidence type="ECO:0000259" key="9">
    <source>
        <dbReference type="PROSITE" id="PS50893"/>
    </source>
</evidence>
<keyword evidence="8" id="KW-0472">Membrane</keyword>
<dbReference type="GO" id="GO:0005886">
    <property type="term" value="C:plasma membrane"/>
    <property type="evidence" value="ECO:0007669"/>
    <property type="project" value="UniProtKB-SubCell"/>
</dbReference>
<dbReference type="PROSITE" id="PS50893">
    <property type="entry name" value="ABC_TRANSPORTER_2"/>
    <property type="match status" value="1"/>
</dbReference>
<dbReference type="SMART" id="SM00382">
    <property type="entry name" value="AAA"/>
    <property type="match status" value="1"/>
</dbReference>
<accession>A0A7Y0L3U6</accession>
<dbReference type="FunFam" id="3.40.50.300:FF:000589">
    <property type="entry name" value="ABC transporter, ATP-binding subunit"/>
    <property type="match status" value="1"/>
</dbReference>
<evidence type="ECO:0000256" key="2">
    <source>
        <dbReference type="ARBA" id="ARBA00005417"/>
    </source>
</evidence>
<evidence type="ECO:0000256" key="5">
    <source>
        <dbReference type="ARBA" id="ARBA00022741"/>
    </source>
</evidence>
<keyword evidence="6 10" id="KW-0067">ATP-binding</keyword>
<dbReference type="InterPro" id="IPR003593">
    <property type="entry name" value="AAA+_ATPase"/>
</dbReference>
<feature type="domain" description="ABC transporter" evidence="9">
    <location>
        <begin position="6"/>
        <end position="231"/>
    </location>
</feature>
<organism evidence="10 11">
    <name type="scientific">Sulfobacillus harzensis</name>
    <dbReference type="NCBI Taxonomy" id="2729629"/>
    <lineage>
        <taxon>Bacteria</taxon>
        <taxon>Bacillati</taxon>
        <taxon>Bacillota</taxon>
        <taxon>Clostridia</taxon>
        <taxon>Eubacteriales</taxon>
        <taxon>Clostridiales Family XVII. Incertae Sedis</taxon>
        <taxon>Sulfobacillus</taxon>
    </lineage>
</organism>
<name>A0A7Y0L3U6_9FIRM</name>
<proteinExistence type="inferred from homology"/>
<dbReference type="GO" id="GO:0005524">
    <property type="term" value="F:ATP binding"/>
    <property type="evidence" value="ECO:0007669"/>
    <property type="project" value="UniProtKB-KW"/>
</dbReference>
<evidence type="ECO:0000313" key="11">
    <source>
        <dbReference type="Proteomes" id="UP000533476"/>
    </source>
</evidence>
<keyword evidence="3" id="KW-0813">Transport</keyword>
<dbReference type="Pfam" id="PF00005">
    <property type="entry name" value="ABC_tran"/>
    <property type="match status" value="1"/>
</dbReference>
<dbReference type="PROSITE" id="PS00211">
    <property type="entry name" value="ABC_TRANSPORTER_1"/>
    <property type="match status" value="1"/>
</dbReference>
<comment type="caution">
    <text evidence="10">The sequence shown here is derived from an EMBL/GenBank/DDBJ whole genome shotgun (WGS) entry which is preliminary data.</text>
</comment>